<dbReference type="Gene3D" id="1.10.10.60">
    <property type="entry name" value="Homeodomain-like"/>
    <property type="match status" value="1"/>
</dbReference>
<reference evidence="5" key="1">
    <citation type="submission" date="2022-11" db="EMBL/GenBank/DDBJ databases">
        <title>Pseudomonas triclosanedens sp. nov., a triclosan degrader isolated from activated sludge.</title>
        <authorList>
            <person name="Yin Y."/>
            <person name="Lu Z."/>
        </authorList>
    </citation>
    <scope>NUCLEOTIDE SEQUENCE</scope>
    <source>
        <strain evidence="5">ZM23</strain>
    </source>
</reference>
<dbReference type="RefSeq" id="WP_254469748.1">
    <property type="nucleotide sequence ID" value="NZ_CP113432.1"/>
</dbReference>
<dbReference type="Pfam" id="PF12833">
    <property type="entry name" value="HTH_18"/>
    <property type="match status" value="1"/>
</dbReference>
<dbReference type="SMART" id="SM00342">
    <property type="entry name" value="HTH_ARAC"/>
    <property type="match status" value="1"/>
</dbReference>
<dbReference type="Proteomes" id="UP001163624">
    <property type="component" value="Chromosome"/>
</dbReference>
<evidence type="ECO:0000313" key="6">
    <source>
        <dbReference type="Proteomes" id="UP001163624"/>
    </source>
</evidence>
<protein>
    <submittedName>
        <fullName evidence="5">AraC family transcriptional regulator ligand-binding domain-containing protein</fullName>
    </submittedName>
</protein>
<dbReference type="PRINTS" id="PR00032">
    <property type="entry name" value="HTHARAC"/>
</dbReference>
<dbReference type="EMBL" id="CP113432">
    <property type="protein sequence ID" value="WAI49740.1"/>
    <property type="molecule type" value="Genomic_DNA"/>
</dbReference>
<dbReference type="PANTHER" id="PTHR47894:SF1">
    <property type="entry name" value="HTH-TYPE TRANSCRIPTIONAL REGULATOR VQSM"/>
    <property type="match status" value="1"/>
</dbReference>
<accession>A0ABY7A0D4</accession>
<dbReference type="InterPro" id="IPR018060">
    <property type="entry name" value="HTH_AraC"/>
</dbReference>
<name>A0ABY7A0D4_9PSED</name>
<dbReference type="PANTHER" id="PTHR47894">
    <property type="entry name" value="HTH-TYPE TRANSCRIPTIONAL REGULATOR GADX"/>
    <property type="match status" value="1"/>
</dbReference>
<keyword evidence="6" id="KW-1185">Reference proteome</keyword>
<dbReference type="InterPro" id="IPR009057">
    <property type="entry name" value="Homeodomain-like_sf"/>
</dbReference>
<evidence type="ECO:0000256" key="1">
    <source>
        <dbReference type="ARBA" id="ARBA00023015"/>
    </source>
</evidence>
<feature type="domain" description="HTH araC/xylS-type" evidence="4">
    <location>
        <begin position="230"/>
        <end position="277"/>
    </location>
</feature>
<organism evidence="5 6">
    <name type="scientific">Pseudomonas triclosanedens</name>
    <dbReference type="NCBI Taxonomy" id="2961893"/>
    <lineage>
        <taxon>Bacteria</taxon>
        <taxon>Pseudomonadati</taxon>
        <taxon>Pseudomonadota</taxon>
        <taxon>Gammaproteobacteria</taxon>
        <taxon>Pseudomonadales</taxon>
        <taxon>Pseudomonadaceae</taxon>
        <taxon>Pseudomonas</taxon>
    </lineage>
</organism>
<dbReference type="PROSITE" id="PS01124">
    <property type="entry name" value="HTH_ARAC_FAMILY_2"/>
    <property type="match status" value="1"/>
</dbReference>
<proteinExistence type="predicted"/>
<evidence type="ECO:0000256" key="2">
    <source>
        <dbReference type="ARBA" id="ARBA00023125"/>
    </source>
</evidence>
<dbReference type="InterPro" id="IPR020449">
    <property type="entry name" value="Tscrpt_reg_AraC-type_HTH"/>
</dbReference>
<keyword evidence="1" id="KW-0805">Transcription regulation</keyword>
<evidence type="ECO:0000256" key="3">
    <source>
        <dbReference type="ARBA" id="ARBA00023163"/>
    </source>
</evidence>
<dbReference type="SUPFAM" id="SSF46689">
    <property type="entry name" value="Homeodomain-like"/>
    <property type="match status" value="1"/>
</dbReference>
<dbReference type="Pfam" id="PF12625">
    <property type="entry name" value="Arabinose_bd"/>
    <property type="match status" value="1"/>
</dbReference>
<keyword evidence="2" id="KW-0238">DNA-binding</keyword>
<keyword evidence="3" id="KW-0804">Transcription</keyword>
<dbReference type="InterPro" id="IPR032687">
    <property type="entry name" value="AraC-type_N"/>
</dbReference>
<evidence type="ECO:0000259" key="4">
    <source>
        <dbReference type="PROSITE" id="PS01124"/>
    </source>
</evidence>
<evidence type="ECO:0000313" key="5">
    <source>
        <dbReference type="EMBL" id="WAI49740.1"/>
    </source>
</evidence>
<gene>
    <name evidence="5" type="ORF">OU419_00275</name>
</gene>
<sequence length="279" mass="30987">MSHLMFTSSAFASTILLHARQLGLGATELRRRAGIGEALLADHRGRVPVEQVERLWNECERASGNPHFGCEMVNGMATHCLQGLNILLDSAPTLGDSLAAFCQHLPSVTNCVEARLEDDGHHARLTLQLVWPELHHFGPDAAVLTLARNIARRLGLPPAALFVEAGIAPRQHCGDLLQQWSVAWRRSETPYLLLPSAALQRPLYGANEFLYQSLRHQWGSAEAGVEGDGLSLARIWLRSSDQPIERIAERIGYRQAGNFIRAFRKRFGITPKQFRLGHS</sequence>